<gene>
    <name evidence="2" type="ORF">PPRIM_AZ9-3.1.T1310013</name>
</gene>
<reference evidence="2" key="1">
    <citation type="submission" date="2021-01" db="EMBL/GenBank/DDBJ databases">
        <authorList>
            <consortium name="Genoscope - CEA"/>
            <person name="William W."/>
        </authorList>
    </citation>
    <scope>NUCLEOTIDE SEQUENCE</scope>
</reference>
<name>A0A8S1PTQ4_PARPR</name>
<feature type="transmembrane region" description="Helical" evidence="1">
    <location>
        <begin position="204"/>
        <end position="224"/>
    </location>
</feature>
<protein>
    <submittedName>
        <fullName evidence="2">Uncharacterized protein</fullName>
    </submittedName>
</protein>
<evidence type="ECO:0000313" key="2">
    <source>
        <dbReference type="EMBL" id="CAD8106486.1"/>
    </source>
</evidence>
<keyword evidence="1" id="KW-1133">Transmembrane helix</keyword>
<organism evidence="2 3">
    <name type="scientific">Paramecium primaurelia</name>
    <dbReference type="NCBI Taxonomy" id="5886"/>
    <lineage>
        <taxon>Eukaryota</taxon>
        <taxon>Sar</taxon>
        <taxon>Alveolata</taxon>
        <taxon>Ciliophora</taxon>
        <taxon>Intramacronucleata</taxon>
        <taxon>Oligohymenophorea</taxon>
        <taxon>Peniculida</taxon>
        <taxon>Parameciidae</taxon>
        <taxon>Paramecium</taxon>
    </lineage>
</organism>
<dbReference type="EMBL" id="CAJJDM010000134">
    <property type="protein sequence ID" value="CAD8106486.1"/>
    <property type="molecule type" value="Genomic_DNA"/>
</dbReference>
<sequence>MLKPVKNIQKYQQPQNIIQKYDQIGQIKIRESQRKKSLSESAFLNFDFIPADEGVEDITQLKIFIYSPKVKLNEQEFLKILKRNRNRSITTDNISNKSFTFDFDFFYKEYEVNESQFGLHFWIQNNIKNKHSSFFQQCYYKVFNAAILLQRDTNVEQDIRTANPNCMIKIFPLIDELLIESLQSIIAEVIYINNMKDMPQSHQILIYIQLIYNIQFILYPLSIIQFF</sequence>
<keyword evidence="1" id="KW-0472">Membrane</keyword>
<keyword evidence="1" id="KW-0812">Transmembrane</keyword>
<comment type="caution">
    <text evidence="2">The sequence shown here is derived from an EMBL/GenBank/DDBJ whole genome shotgun (WGS) entry which is preliminary data.</text>
</comment>
<proteinExistence type="predicted"/>
<dbReference type="Proteomes" id="UP000688137">
    <property type="component" value="Unassembled WGS sequence"/>
</dbReference>
<dbReference type="AlphaFoldDB" id="A0A8S1PTQ4"/>
<evidence type="ECO:0000256" key="1">
    <source>
        <dbReference type="SAM" id="Phobius"/>
    </source>
</evidence>
<dbReference type="OMA" id="ANPNCMI"/>
<keyword evidence="3" id="KW-1185">Reference proteome</keyword>
<evidence type="ECO:0000313" key="3">
    <source>
        <dbReference type="Proteomes" id="UP000688137"/>
    </source>
</evidence>
<accession>A0A8S1PTQ4</accession>